<organism evidence="1 2">
    <name type="scientific">Peptoniphilus faecalis</name>
    <dbReference type="NCBI Taxonomy" id="2731255"/>
    <lineage>
        <taxon>Bacteria</taxon>
        <taxon>Bacillati</taxon>
        <taxon>Bacillota</taxon>
        <taxon>Tissierellia</taxon>
        <taxon>Tissierellales</taxon>
        <taxon>Peptoniphilaceae</taxon>
        <taxon>Peptoniphilus</taxon>
    </lineage>
</organism>
<accession>A0A848RE16</accession>
<evidence type="ECO:0000313" key="1">
    <source>
        <dbReference type="EMBL" id="NMW85080.1"/>
    </source>
</evidence>
<evidence type="ECO:0000313" key="2">
    <source>
        <dbReference type="Proteomes" id="UP000568273"/>
    </source>
</evidence>
<keyword evidence="2" id="KW-1185">Reference proteome</keyword>
<dbReference type="RefSeq" id="WP_169968947.1">
    <property type="nucleotide sequence ID" value="NZ_JABDSR010000005.1"/>
</dbReference>
<proteinExistence type="predicted"/>
<comment type="caution">
    <text evidence="1">The sequence shown here is derived from an EMBL/GenBank/DDBJ whole genome shotgun (WGS) entry which is preliminary data.</text>
</comment>
<sequence length="51" mass="6004">MPKFKAQDDSGIFSIMEQIKKNKNRFVEIEEFISANSVLNYVIYYNVLKSL</sequence>
<gene>
    <name evidence="1" type="ORF">HKO22_04895</name>
</gene>
<reference evidence="1" key="1">
    <citation type="submission" date="2020-04" db="EMBL/GenBank/DDBJ databases">
        <title>Peptoniphilus sp. nov. isolated from swine feces.</title>
        <authorList>
            <person name="Ryu S.W."/>
        </authorList>
    </citation>
    <scope>NUCLEOTIDE SEQUENCE [LARGE SCALE GENOMIC DNA]</scope>
    <source>
        <strain evidence="1">AGMB00490</strain>
    </source>
</reference>
<dbReference type="AlphaFoldDB" id="A0A848RE16"/>
<name>A0A848RE16_9FIRM</name>
<dbReference type="EMBL" id="JABDSR010000005">
    <property type="protein sequence ID" value="NMW85080.1"/>
    <property type="molecule type" value="Genomic_DNA"/>
</dbReference>
<protein>
    <submittedName>
        <fullName evidence="1">Uncharacterized protein</fullName>
    </submittedName>
</protein>
<dbReference type="Proteomes" id="UP000568273">
    <property type="component" value="Unassembled WGS sequence"/>
</dbReference>